<accession>A0A3M0C4Y9</accession>
<dbReference type="OrthoDB" id="9815497at2"/>
<dbReference type="InterPro" id="IPR052698">
    <property type="entry name" value="MoCofactor_Util/Proc"/>
</dbReference>
<feature type="domain" description="XdhC Rossmann" evidence="2">
    <location>
        <begin position="166"/>
        <end position="307"/>
    </location>
</feature>
<dbReference type="PANTHER" id="PTHR30388:SF4">
    <property type="entry name" value="MOLYBDENUM COFACTOR INSERTION CHAPERONE PAOD"/>
    <property type="match status" value="1"/>
</dbReference>
<reference evidence="3 4" key="1">
    <citation type="submission" date="2018-10" db="EMBL/GenBank/DDBJ databases">
        <title>Genomic Encyclopedia of Archaeal and Bacterial Type Strains, Phase II (KMG-II): from individual species to whole genera.</title>
        <authorList>
            <person name="Goeker M."/>
        </authorList>
    </citation>
    <scope>NUCLEOTIDE SEQUENCE [LARGE SCALE GENOMIC DNA]</scope>
    <source>
        <strain evidence="3 4">DSM 25217</strain>
    </source>
</reference>
<dbReference type="Pfam" id="PF02625">
    <property type="entry name" value="XdhC_CoxI"/>
    <property type="match status" value="1"/>
</dbReference>
<evidence type="ECO:0000313" key="3">
    <source>
        <dbReference type="EMBL" id="RMB04911.1"/>
    </source>
</evidence>
<dbReference type="InterPro" id="IPR003777">
    <property type="entry name" value="XdhC_CoxI"/>
</dbReference>
<sequence>MKEEIDKLLDWKAEGMGCALCLVMKTWGSAPRQAGSLLVVRQDGAMTGSVSGGCVEGEVIAESLALIDHGGMKQLEYGVTDETAIGAGLACGGQISLLLMDVTSERLAVLAHAADALNRRGVLDIHIDIGTGIFGMHVPDRAGIQHDQPGLSDNLFVLRVRPRPRLVLIGAVHISSLLGAMASAAGHDVEIIDPRSAFTEARPFEAARMIEDWPDDALAANPPDAHTAVAALTHDPKLDDAALSAALDSPAYYIGALGSRKSHAKRCERLTALGFDTNALDRIFGPIGLPIGARTPAEIALSILSQITAIRRGASL</sequence>
<dbReference type="FunCoup" id="A0A3M0C4Y9">
    <property type="interactions" value="70"/>
</dbReference>
<organism evidence="3 4">
    <name type="scientific">Eilatimonas milleporae</name>
    <dbReference type="NCBI Taxonomy" id="911205"/>
    <lineage>
        <taxon>Bacteria</taxon>
        <taxon>Pseudomonadati</taxon>
        <taxon>Pseudomonadota</taxon>
        <taxon>Alphaproteobacteria</taxon>
        <taxon>Kordiimonadales</taxon>
        <taxon>Kordiimonadaceae</taxon>
        <taxon>Eilatimonas</taxon>
    </lineage>
</organism>
<gene>
    <name evidence="3" type="ORF">BXY39_2482</name>
</gene>
<dbReference type="EMBL" id="REFR01000012">
    <property type="protein sequence ID" value="RMB04911.1"/>
    <property type="molecule type" value="Genomic_DNA"/>
</dbReference>
<feature type="domain" description="XdhC- CoxI" evidence="1">
    <location>
        <begin position="11"/>
        <end position="78"/>
    </location>
</feature>
<evidence type="ECO:0000259" key="2">
    <source>
        <dbReference type="Pfam" id="PF13478"/>
    </source>
</evidence>
<dbReference type="Proteomes" id="UP000271227">
    <property type="component" value="Unassembled WGS sequence"/>
</dbReference>
<proteinExistence type="predicted"/>
<dbReference type="AlphaFoldDB" id="A0A3M0C4Y9"/>
<protein>
    <submittedName>
        <fullName evidence="3">Xanthine dehydrogenase accessory factor</fullName>
    </submittedName>
</protein>
<evidence type="ECO:0000313" key="4">
    <source>
        <dbReference type="Proteomes" id="UP000271227"/>
    </source>
</evidence>
<dbReference type="Gene3D" id="3.40.50.720">
    <property type="entry name" value="NAD(P)-binding Rossmann-like Domain"/>
    <property type="match status" value="1"/>
</dbReference>
<name>A0A3M0C4Y9_9PROT</name>
<dbReference type="PANTHER" id="PTHR30388">
    <property type="entry name" value="ALDEHYDE OXIDOREDUCTASE MOLYBDENUM COFACTOR ASSEMBLY PROTEIN"/>
    <property type="match status" value="1"/>
</dbReference>
<keyword evidence="4" id="KW-1185">Reference proteome</keyword>
<dbReference type="InParanoid" id="A0A3M0C4Y9"/>
<comment type="caution">
    <text evidence="3">The sequence shown here is derived from an EMBL/GenBank/DDBJ whole genome shotgun (WGS) entry which is preliminary data.</text>
</comment>
<dbReference type="RefSeq" id="WP_121939164.1">
    <property type="nucleotide sequence ID" value="NZ_REFR01000012.1"/>
</dbReference>
<dbReference type="Pfam" id="PF13478">
    <property type="entry name" value="XdhC_C"/>
    <property type="match status" value="1"/>
</dbReference>
<dbReference type="InterPro" id="IPR027051">
    <property type="entry name" value="XdhC_Rossmann_dom"/>
</dbReference>
<evidence type="ECO:0000259" key="1">
    <source>
        <dbReference type="Pfam" id="PF02625"/>
    </source>
</evidence>